<evidence type="ECO:0000256" key="12">
    <source>
        <dbReference type="ARBA" id="ARBA00023180"/>
    </source>
</evidence>
<dbReference type="Gene3D" id="1.10.390.10">
    <property type="entry name" value="Neutral Protease Domain 2"/>
    <property type="match status" value="1"/>
</dbReference>
<evidence type="ECO:0000256" key="10">
    <source>
        <dbReference type="ARBA" id="ARBA00023049"/>
    </source>
</evidence>
<dbReference type="GO" id="GO:0005615">
    <property type="term" value="C:extracellular space"/>
    <property type="evidence" value="ECO:0007669"/>
    <property type="project" value="TreeGrafter"/>
</dbReference>
<dbReference type="GO" id="GO:0005737">
    <property type="term" value="C:cytoplasm"/>
    <property type="evidence" value="ECO:0007669"/>
    <property type="project" value="TreeGrafter"/>
</dbReference>
<dbReference type="FunCoup" id="B4NJ00">
    <property type="interactions" value="21"/>
</dbReference>
<dbReference type="HOGENOM" id="CLU_003705_2_0_1"/>
<evidence type="ECO:0000256" key="13">
    <source>
        <dbReference type="ARBA" id="ARBA00023288"/>
    </source>
</evidence>
<dbReference type="GO" id="GO:0006508">
    <property type="term" value="P:proteolysis"/>
    <property type="evidence" value="ECO:0007669"/>
    <property type="project" value="UniProtKB-KW"/>
</dbReference>
<keyword evidence="6 15" id="KW-0479">Metal-binding</keyword>
<keyword evidence="4" id="KW-0336">GPI-anchor</keyword>
<dbReference type="GO" id="GO:0098552">
    <property type="term" value="C:side of membrane"/>
    <property type="evidence" value="ECO:0007669"/>
    <property type="project" value="UniProtKB-KW"/>
</dbReference>
<dbReference type="AlphaFoldDB" id="B4NJ00"/>
<keyword evidence="13" id="KW-0449">Lipoprotein</keyword>
<keyword evidence="5 16" id="KW-0645">Protease</keyword>
<dbReference type="InterPro" id="IPR027268">
    <property type="entry name" value="Peptidase_M4/M1_CTD_sf"/>
</dbReference>
<gene>
    <name evidence="21" type="primary">Dwil\GK12895</name>
    <name evidence="21" type="ORF">Dwil_GK12895</name>
</gene>
<dbReference type="MEROPS" id="M01.A05"/>
<dbReference type="Pfam" id="PF11838">
    <property type="entry name" value="ERAP1_C"/>
    <property type="match status" value="1"/>
</dbReference>
<dbReference type="Pfam" id="PF01433">
    <property type="entry name" value="Peptidase_M1"/>
    <property type="match status" value="1"/>
</dbReference>
<dbReference type="OMA" id="ISANNWG"/>
<dbReference type="GO" id="GO:0008270">
    <property type="term" value="F:zinc ion binding"/>
    <property type="evidence" value="ECO:0007669"/>
    <property type="project" value="UniProtKB-UniRule"/>
</dbReference>
<comment type="similarity">
    <text evidence="2 16">Belongs to the peptidase M1 family.</text>
</comment>
<dbReference type="SUPFAM" id="SSF63737">
    <property type="entry name" value="Leukotriene A4 hydrolase N-terminal domain"/>
    <property type="match status" value="1"/>
</dbReference>
<evidence type="ECO:0000256" key="2">
    <source>
        <dbReference type="ARBA" id="ARBA00010136"/>
    </source>
</evidence>
<proteinExistence type="inferred from homology"/>
<evidence type="ECO:0000256" key="14">
    <source>
        <dbReference type="PIRSR" id="PIRSR634016-1"/>
    </source>
</evidence>
<dbReference type="EMBL" id="CH964272">
    <property type="protein sequence ID" value="EDW84902.1"/>
    <property type="molecule type" value="Genomic_DNA"/>
</dbReference>
<feature type="binding site" evidence="15">
    <location>
        <position position="340"/>
    </location>
    <ligand>
        <name>Zn(2+)</name>
        <dbReference type="ChEBI" id="CHEBI:29105"/>
        <note>catalytic</note>
    </ligand>
</feature>
<dbReference type="STRING" id="7260.B4NJ00"/>
<dbReference type="Gene3D" id="1.25.50.20">
    <property type="match status" value="1"/>
</dbReference>
<keyword evidence="9 15" id="KW-0862">Zinc</keyword>
<evidence type="ECO:0000259" key="20">
    <source>
        <dbReference type="Pfam" id="PF17900"/>
    </source>
</evidence>
<evidence type="ECO:0000259" key="18">
    <source>
        <dbReference type="Pfam" id="PF01433"/>
    </source>
</evidence>
<keyword evidence="8 16" id="KW-0378">Hydrolase</keyword>
<protein>
    <recommendedName>
        <fullName evidence="16">Aminopeptidase</fullName>
        <ecNumber evidence="16">3.4.11.-</ecNumber>
    </recommendedName>
</protein>
<evidence type="ECO:0000256" key="8">
    <source>
        <dbReference type="ARBA" id="ARBA00022801"/>
    </source>
</evidence>
<evidence type="ECO:0000256" key="1">
    <source>
        <dbReference type="ARBA" id="ARBA00004609"/>
    </source>
</evidence>
<feature type="domain" description="Aminopeptidase N-like N-terminal" evidence="20">
    <location>
        <begin position="35"/>
        <end position="229"/>
    </location>
</feature>
<name>B4NJ00_DROWI</name>
<dbReference type="InterPro" id="IPR034016">
    <property type="entry name" value="M1_APN-typ"/>
</dbReference>
<reference evidence="21 22" key="1">
    <citation type="journal article" date="2007" name="Nature">
        <title>Evolution of genes and genomes on the Drosophila phylogeny.</title>
        <authorList>
            <consortium name="Drosophila 12 Genomes Consortium"/>
            <person name="Clark A.G."/>
            <person name="Eisen M.B."/>
            <person name="Smith D.R."/>
            <person name="Bergman C.M."/>
            <person name="Oliver B."/>
            <person name="Markow T.A."/>
            <person name="Kaufman T.C."/>
            <person name="Kellis M."/>
            <person name="Gelbart W."/>
            <person name="Iyer V.N."/>
            <person name="Pollard D.A."/>
            <person name="Sackton T.B."/>
            <person name="Larracuente A.M."/>
            <person name="Singh N.D."/>
            <person name="Abad J.P."/>
            <person name="Abt D.N."/>
            <person name="Adryan B."/>
            <person name="Aguade M."/>
            <person name="Akashi H."/>
            <person name="Anderson W.W."/>
            <person name="Aquadro C.F."/>
            <person name="Ardell D.H."/>
            <person name="Arguello R."/>
            <person name="Artieri C.G."/>
            <person name="Barbash D.A."/>
            <person name="Barker D."/>
            <person name="Barsanti P."/>
            <person name="Batterham P."/>
            <person name="Batzoglou S."/>
            <person name="Begun D."/>
            <person name="Bhutkar A."/>
            <person name="Blanco E."/>
            <person name="Bosak S.A."/>
            <person name="Bradley R.K."/>
            <person name="Brand A.D."/>
            <person name="Brent M.R."/>
            <person name="Brooks A.N."/>
            <person name="Brown R.H."/>
            <person name="Butlin R.K."/>
            <person name="Caggese C."/>
            <person name="Calvi B.R."/>
            <person name="Bernardo de Carvalho A."/>
            <person name="Caspi A."/>
            <person name="Castrezana S."/>
            <person name="Celniker S.E."/>
            <person name="Chang J.L."/>
            <person name="Chapple C."/>
            <person name="Chatterji S."/>
            <person name="Chinwalla A."/>
            <person name="Civetta A."/>
            <person name="Clifton S.W."/>
            <person name="Comeron J.M."/>
            <person name="Costello J.C."/>
            <person name="Coyne J.A."/>
            <person name="Daub J."/>
            <person name="David R.G."/>
            <person name="Delcher A.L."/>
            <person name="Delehaunty K."/>
            <person name="Do C.B."/>
            <person name="Ebling H."/>
            <person name="Edwards K."/>
            <person name="Eickbush T."/>
            <person name="Evans J.D."/>
            <person name="Filipski A."/>
            <person name="Findeiss S."/>
            <person name="Freyhult E."/>
            <person name="Fulton L."/>
            <person name="Fulton R."/>
            <person name="Garcia A.C."/>
            <person name="Gardiner A."/>
            <person name="Garfield D.A."/>
            <person name="Garvin B.E."/>
            <person name="Gibson G."/>
            <person name="Gilbert D."/>
            <person name="Gnerre S."/>
            <person name="Godfrey J."/>
            <person name="Good R."/>
            <person name="Gotea V."/>
            <person name="Gravely B."/>
            <person name="Greenberg A.J."/>
            <person name="Griffiths-Jones S."/>
            <person name="Gross S."/>
            <person name="Guigo R."/>
            <person name="Gustafson E.A."/>
            <person name="Haerty W."/>
            <person name="Hahn M.W."/>
            <person name="Halligan D.L."/>
            <person name="Halpern A.L."/>
            <person name="Halter G.M."/>
            <person name="Han M.V."/>
            <person name="Heger A."/>
            <person name="Hillier L."/>
            <person name="Hinrichs A.S."/>
            <person name="Holmes I."/>
            <person name="Hoskins R.A."/>
            <person name="Hubisz M.J."/>
            <person name="Hultmark D."/>
            <person name="Huntley M.A."/>
            <person name="Jaffe D.B."/>
            <person name="Jagadeeshan S."/>
            <person name="Jeck W.R."/>
            <person name="Johnson J."/>
            <person name="Jones C.D."/>
            <person name="Jordan W.C."/>
            <person name="Karpen G.H."/>
            <person name="Kataoka E."/>
            <person name="Keightley P.D."/>
            <person name="Kheradpour P."/>
            <person name="Kirkness E.F."/>
            <person name="Koerich L.B."/>
            <person name="Kristiansen K."/>
            <person name="Kudrna D."/>
            <person name="Kulathinal R.J."/>
            <person name="Kumar S."/>
            <person name="Kwok R."/>
            <person name="Lander E."/>
            <person name="Langley C.H."/>
            <person name="Lapoint R."/>
            <person name="Lazzaro B.P."/>
            <person name="Lee S.J."/>
            <person name="Levesque L."/>
            <person name="Li R."/>
            <person name="Lin C.F."/>
            <person name="Lin M.F."/>
            <person name="Lindblad-Toh K."/>
            <person name="Llopart A."/>
            <person name="Long M."/>
            <person name="Low L."/>
            <person name="Lozovsky E."/>
            <person name="Lu J."/>
            <person name="Luo M."/>
            <person name="Machado C.A."/>
            <person name="Makalowski W."/>
            <person name="Marzo M."/>
            <person name="Matsuda M."/>
            <person name="Matzkin L."/>
            <person name="McAllister B."/>
            <person name="McBride C.S."/>
            <person name="McKernan B."/>
            <person name="McKernan K."/>
            <person name="Mendez-Lago M."/>
            <person name="Minx P."/>
            <person name="Mollenhauer M.U."/>
            <person name="Montooth K."/>
            <person name="Mount S.M."/>
            <person name="Mu X."/>
            <person name="Myers E."/>
            <person name="Negre B."/>
            <person name="Newfeld S."/>
            <person name="Nielsen R."/>
            <person name="Noor M.A."/>
            <person name="O'Grady P."/>
            <person name="Pachter L."/>
            <person name="Papaceit M."/>
            <person name="Parisi M.J."/>
            <person name="Parisi M."/>
            <person name="Parts L."/>
            <person name="Pedersen J.S."/>
            <person name="Pesole G."/>
            <person name="Phillippy A.M."/>
            <person name="Ponting C.P."/>
            <person name="Pop M."/>
            <person name="Porcelli D."/>
            <person name="Powell J.R."/>
            <person name="Prohaska S."/>
            <person name="Pruitt K."/>
            <person name="Puig M."/>
            <person name="Quesneville H."/>
            <person name="Ram K.R."/>
            <person name="Rand D."/>
            <person name="Rasmussen M.D."/>
            <person name="Reed L.K."/>
            <person name="Reenan R."/>
            <person name="Reily A."/>
            <person name="Remington K.A."/>
            <person name="Rieger T.T."/>
            <person name="Ritchie M.G."/>
            <person name="Robin C."/>
            <person name="Rogers Y.H."/>
            <person name="Rohde C."/>
            <person name="Rozas J."/>
            <person name="Rubenfield M.J."/>
            <person name="Ruiz A."/>
            <person name="Russo S."/>
            <person name="Salzberg S.L."/>
            <person name="Sanchez-Gracia A."/>
            <person name="Saranga D.J."/>
            <person name="Sato H."/>
            <person name="Schaeffer S.W."/>
            <person name="Schatz M.C."/>
            <person name="Schlenke T."/>
            <person name="Schwartz R."/>
            <person name="Segarra C."/>
            <person name="Singh R.S."/>
            <person name="Sirot L."/>
            <person name="Sirota M."/>
            <person name="Sisneros N.B."/>
            <person name="Smith C.D."/>
            <person name="Smith T.F."/>
            <person name="Spieth J."/>
            <person name="Stage D.E."/>
            <person name="Stark A."/>
            <person name="Stephan W."/>
            <person name="Strausberg R.L."/>
            <person name="Strempel S."/>
            <person name="Sturgill D."/>
            <person name="Sutton G."/>
            <person name="Sutton G.G."/>
            <person name="Tao W."/>
            <person name="Teichmann S."/>
            <person name="Tobari Y.N."/>
            <person name="Tomimura Y."/>
            <person name="Tsolas J.M."/>
            <person name="Valente V.L."/>
            <person name="Venter E."/>
            <person name="Venter J.C."/>
            <person name="Vicario S."/>
            <person name="Vieira F.G."/>
            <person name="Vilella A.J."/>
            <person name="Villasante A."/>
            <person name="Walenz B."/>
            <person name="Wang J."/>
            <person name="Wasserman M."/>
            <person name="Watts T."/>
            <person name="Wilson D."/>
            <person name="Wilson R.K."/>
            <person name="Wing R.A."/>
            <person name="Wolfner M.F."/>
            <person name="Wong A."/>
            <person name="Wong G.K."/>
            <person name="Wu C.I."/>
            <person name="Wu G."/>
            <person name="Yamamoto D."/>
            <person name="Yang H.P."/>
            <person name="Yang S.P."/>
            <person name="Yorke J.A."/>
            <person name="Yoshida K."/>
            <person name="Zdobnov E."/>
            <person name="Zhang P."/>
            <person name="Zhang Y."/>
            <person name="Zimin A.V."/>
            <person name="Baldwin J."/>
            <person name="Abdouelleil A."/>
            <person name="Abdulkadir J."/>
            <person name="Abebe A."/>
            <person name="Abera B."/>
            <person name="Abreu J."/>
            <person name="Acer S.C."/>
            <person name="Aftuck L."/>
            <person name="Alexander A."/>
            <person name="An P."/>
            <person name="Anderson E."/>
            <person name="Anderson S."/>
            <person name="Arachi H."/>
            <person name="Azer M."/>
            <person name="Bachantsang P."/>
            <person name="Barry A."/>
            <person name="Bayul T."/>
            <person name="Berlin A."/>
            <person name="Bessette D."/>
            <person name="Bloom T."/>
            <person name="Blye J."/>
            <person name="Boguslavskiy L."/>
            <person name="Bonnet C."/>
            <person name="Boukhgalter B."/>
            <person name="Bourzgui I."/>
            <person name="Brown A."/>
            <person name="Cahill P."/>
            <person name="Channer S."/>
            <person name="Cheshatsang Y."/>
            <person name="Chuda L."/>
            <person name="Citroen M."/>
            <person name="Collymore A."/>
            <person name="Cooke P."/>
            <person name="Costello M."/>
            <person name="D'Aco K."/>
            <person name="Daza R."/>
            <person name="De Haan G."/>
            <person name="DeGray S."/>
            <person name="DeMaso C."/>
            <person name="Dhargay N."/>
            <person name="Dooley K."/>
            <person name="Dooley E."/>
            <person name="Doricent M."/>
            <person name="Dorje P."/>
            <person name="Dorjee K."/>
            <person name="Dupes A."/>
            <person name="Elong R."/>
            <person name="Falk J."/>
            <person name="Farina A."/>
            <person name="Faro S."/>
            <person name="Ferguson D."/>
            <person name="Fisher S."/>
            <person name="Foley C.D."/>
            <person name="Franke A."/>
            <person name="Friedrich D."/>
            <person name="Gadbois L."/>
            <person name="Gearin G."/>
            <person name="Gearin C.R."/>
            <person name="Giannoukos G."/>
            <person name="Goode T."/>
            <person name="Graham J."/>
            <person name="Grandbois E."/>
            <person name="Grewal S."/>
            <person name="Gyaltsen K."/>
            <person name="Hafez N."/>
            <person name="Hagos B."/>
            <person name="Hall J."/>
            <person name="Henson C."/>
            <person name="Hollinger A."/>
            <person name="Honan T."/>
            <person name="Huard M.D."/>
            <person name="Hughes L."/>
            <person name="Hurhula B."/>
            <person name="Husby M.E."/>
            <person name="Kamat A."/>
            <person name="Kanga B."/>
            <person name="Kashin S."/>
            <person name="Khazanovich D."/>
            <person name="Kisner P."/>
            <person name="Lance K."/>
            <person name="Lara M."/>
            <person name="Lee W."/>
            <person name="Lennon N."/>
            <person name="Letendre F."/>
            <person name="LeVine R."/>
            <person name="Lipovsky A."/>
            <person name="Liu X."/>
            <person name="Liu J."/>
            <person name="Liu S."/>
            <person name="Lokyitsang T."/>
            <person name="Lokyitsang Y."/>
            <person name="Lubonja R."/>
            <person name="Lui A."/>
            <person name="MacDonald P."/>
            <person name="Magnisalis V."/>
            <person name="Maru K."/>
            <person name="Matthews C."/>
            <person name="McCusker W."/>
            <person name="McDonough S."/>
            <person name="Mehta T."/>
            <person name="Meldrim J."/>
            <person name="Meneus L."/>
            <person name="Mihai O."/>
            <person name="Mihalev A."/>
            <person name="Mihova T."/>
            <person name="Mittelman R."/>
            <person name="Mlenga V."/>
            <person name="Montmayeur A."/>
            <person name="Mulrain L."/>
            <person name="Navidi A."/>
            <person name="Naylor J."/>
            <person name="Negash T."/>
            <person name="Nguyen T."/>
            <person name="Nguyen N."/>
            <person name="Nicol R."/>
            <person name="Norbu C."/>
            <person name="Norbu N."/>
            <person name="Novod N."/>
            <person name="O'Neill B."/>
            <person name="Osman S."/>
            <person name="Markiewicz E."/>
            <person name="Oyono O.L."/>
            <person name="Patti C."/>
            <person name="Phunkhang P."/>
            <person name="Pierre F."/>
            <person name="Priest M."/>
            <person name="Raghuraman S."/>
            <person name="Rege F."/>
            <person name="Reyes R."/>
            <person name="Rise C."/>
            <person name="Rogov P."/>
            <person name="Ross K."/>
            <person name="Ryan E."/>
            <person name="Settipalli S."/>
            <person name="Shea T."/>
            <person name="Sherpa N."/>
            <person name="Shi L."/>
            <person name="Shih D."/>
            <person name="Sparrow T."/>
            <person name="Spaulding J."/>
            <person name="Stalker J."/>
            <person name="Stange-Thomann N."/>
            <person name="Stavropoulos S."/>
            <person name="Stone C."/>
            <person name="Strader C."/>
            <person name="Tesfaye S."/>
            <person name="Thomson T."/>
            <person name="Thoulutsang Y."/>
            <person name="Thoulutsang D."/>
            <person name="Topham K."/>
            <person name="Topping I."/>
            <person name="Tsamla T."/>
            <person name="Vassiliev H."/>
            <person name="Vo A."/>
            <person name="Wangchuk T."/>
            <person name="Wangdi T."/>
            <person name="Weiand M."/>
            <person name="Wilkinson J."/>
            <person name="Wilson A."/>
            <person name="Yadav S."/>
            <person name="Young G."/>
            <person name="Yu Q."/>
            <person name="Zembek L."/>
            <person name="Zhong D."/>
            <person name="Zimmer A."/>
            <person name="Zwirko Z."/>
            <person name="Jaffe D.B."/>
            <person name="Alvarez P."/>
            <person name="Brockman W."/>
            <person name="Butler J."/>
            <person name="Chin C."/>
            <person name="Gnerre S."/>
            <person name="Grabherr M."/>
            <person name="Kleber M."/>
            <person name="Mauceli E."/>
            <person name="MacCallum I."/>
        </authorList>
    </citation>
    <scope>NUCLEOTIDE SEQUENCE [LARGE SCALE GENOMIC DNA]</scope>
    <source>
        <strain evidence="22">Tucson 14030-0811.24</strain>
    </source>
</reference>
<comment type="cofactor">
    <cofactor evidence="15 16">
        <name>Zn(2+)</name>
        <dbReference type="ChEBI" id="CHEBI:29105"/>
    </cofactor>
    <text evidence="15 16">Binds 1 zinc ion per subunit.</text>
</comment>
<dbReference type="GO" id="GO:0070006">
    <property type="term" value="F:metalloaminopeptidase activity"/>
    <property type="evidence" value="ECO:0007669"/>
    <property type="project" value="TreeGrafter"/>
</dbReference>
<evidence type="ECO:0000256" key="9">
    <source>
        <dbReference type="ARBA" id="ARBA00022833"/>
    </source>
</evidence>
<dbReference type="OrthoDB" id="10031169at2759"/>
<feature type="chain" id="PRO_5002819864" description="Aminopeptidase" evidence="17">
    <location>
        <begin position="25"/>
        <end position="925"/>
    </location>
</feature>
<dbReference type="InterPro" id="IPR050344">
    <property type="entry name" value="Peptidase_M1_aminopeptidases"/>
</dbReference>
<dbReference type="Gene3D" id="2.60.40.1730">
    <property type="entry name" value="tricorn interacting facor f3 domain"/>
    <property type="match status" value="1"/>
</dbReference>
<dbReference type="KEGG" id="dwi:6651677"/>
<dbReference type="EC" id="3.4.11.-" evidence="16"/>
<keyword evidence="3" id="KW-1003">Cell membrane</keyword>
<evidence type="ECO:0000256" key="3">
    <source>
        <dbReference type="ARBA" id="ARBA00022475"/>
    </source>
</evidence>
<dbReference type="PANTHER" id="PTHR11533">
    <property type="entry name" value="PROTEASE M1 ZINC METALLOPROTEASE"/>
    <property type="match status" value="1"/>
</dbReference>
<evidence type="ECO:0000256" key="6">
    <source>
        <dbReference type="ARBA" id="ARBA00022723"/>
    </source>
</evidence>
<feature type="binding site" evidence="15">
    <location>
        <position position="336"/>
    </location>
    <ligand>
        <name>Zn(2+)</name>
        <dbReference type="ChEBI" id="CHEBI:29105"/>
        <note>catalytic</note>
    </ligand>
</feature>
<dbReference type="GO" id="GO:0043171">
    <property type="term" value="P:peptide catabolic process"/>
    <property type="evidence" value="ECO:0007669"/>
    <property type="project" value="TreeGrafter"/>
</dbReference>
<keyword evidence="16" id="KW-0031">Aminopeptidase</keyword>
<evidence type="ECO:0000256" key="16">
    <source>
        <dbReference type="RuleBase" id="RU364040"/>
    </source>
</evidence>
<accession>B4NJ00</accession>
<evidence type="ECO:0000313" key="22">
    <source>
        <dbReference type="Proteomes" id="UP000007798"/>
    </source>
</evidence>
<dbReference type="GO" id="GO:0005886">
    <property type="term" value="C:plasma membrane"/>
    <property type="evidence" value="ECO:0007669"/>
    <property type="project" value="UniProtKB-SubCell"/>
</dbReference>
<dbReference type="GO" id="GO:0042277">
    <property type="term" value="F:peptide binding"/>
    <property type="evidence" value="ECO:0007669"/>
    <property type="project" value="TreeGrafter"/>
</dbReference>
<dbReference type="Gene3D" id="2.60.40.1910">
    <property type="match status" value="1"/>
</dbReference>
<dbReference type="InterPro" id="IPR014782">
    <property type="entry name" value="Peptidase_M1_dom"/>
</dbReference>
<dbReference type="PhylomeDB" id="B4NJ00"/>
<dbReference type="SUPFAM" id="SSF55486">
    <property type="entry name" value="Metalloproteases ('zincins'), catalytic domain"/>
    <property type="match status" value="1"/>
</dbReference>
<keyword evidence="11" id="KW-0472">Membrane</keyword>
<keyword evidence="12" id="KW-0325">Glycoprotein</keyword>
<evidence type="ECO:0000256" key="17">
    <source>
        <dbReference type="SAM" id="SignalP"/>
    </source>
</evidence>
<organism evidence="21 22">
    <name type="scientific">Drosophila willistoni</name>
    <name type="common">Fruit fly</name>
    <dbReference type="NCBI Taxonomy" id="7260"/>
    <lineage>
        <taxon>Eukaryota</taxon>
        <taxon>Metazoa</taxon>
        <taxon>Ecdysozoa</taxon>
        <taxon>Arthropoda</taxon>
        <taxon>Hexapoda</taxon>
        <taxon>Insecta</taxon>
        <taxon>Pterygota</taxon>
        <taxon>Neoptera</taxon>
        <taxon>Endopterygota</taxon>
        <taxon>Diptera</taxon>
        <taxon>Brachycera</taxon>
        <taxon>Muscomorpha</taxon>
        <taxon>Ephydroidea</taxon>
        <taxon>Drosophilidae</taxon>
        <taxon>Drosophila</taxon>
        <taxon>Sophophora</taxon>
    </lineage>
</organism>
<dbReference type="InParanoid" id="B4NJ00"/>
<dbReference type="PANTHER" id="PTHR11533:SF301">
    <property type="entry name" value="AMINOPEPTIDASE"/>
    <property type="match status" value="1"/>
</dbReference>
<evidence type="ECO:0000313" key="21">
    <source>
        <dbReference type="EMBL" id="EDW84902.1"/>
    </source>
</evidence>
<dbReference type="InterPro" id="IPR001930">
    <property type="entry name" value="Peptidase_M1"/>
</dbReference>
<evidence type="ECO:0000256" key="5">
    <source>
        <dbReference type="ARBA" id="ARBA00022670"/>
    </source>
</evidence>
<evidence type="ECO:0000256" key="11">
    <source>
        <dbReference type="ARBA" id="ARBA00023136"/>
    </source>
</evidence>
<dbReference type="InterPro" id="IPR024571">
    <property type="entry name" value="ERAP1-like_C_dom"/>
</dbReference>
<evidence type="ECO:0000256" key="4">
    <source>
        <dbReference type="ARBA" id="ARBA00022622"/>
    </source>
</evidence>
<dbReference type="PRINTS" id="PR00756">
    <property type="entry name" value="ALADIPTASE"/>
</dbReference>
<evidence type="ECO:0000256" key="15">
    <source>
        <dbReference type="PIRSR" id="PIRSR634016-3"/>
    </source>
</evidence>
<dbReference type="InterPro" id="IPR042097">
    <property type="entry name" value="Aminopeptidase_N-like_N_sf"/>
</dbReference>
<feature type="domain" description="Peptidase M1 membrane alanine aminopeptidase" evidence="18">
    <location>
        <begin position="260"/>
        <end position="474"/>
    </location>
</feature>
<sequence length="925" mass="106850">MKRFRFHFWFNASFILLCVSVSSSLDYRLERDVVPLFYNLTIRLLADEAKPNTFNGDVSITLQAVKTDKEIKEITLHSDGLEIEECLFYNESGVLISTIDANQLTLDRTTQKLSVLLEEPLSLNENYTIRFKYSGEIGSGVEGLFATTYIEEGSGITKSVYLTHMQAINARLVFPCFDEPAFKAKFQLHIERPSGYNAISNTKQISSSLESNKRYLDHFEVTPVMSTYLLTFIVSEYTARGNESDYAVVSRPEFYDNTEFSYNVGERVLPVYEGLFQQTYKELGNELLQHATTPSFRHNTMENWGLIIYKDAVLVQKPGYTDGWSDKEFTIRNIVHETSHMWFGDSVTLSWWSHVWLNEGFARYYEFFVAHELYPEYQLDQQFVVRKLQHIFPSDAVNSTQPLTSPEESIQTSSDIYFKFANIPFAKGGSIVRMWRNAMGHDNFDAAIRDYLKQHHLGNTEPQDLFYHLKQYWPVKSELVNLDQFLYDFTEQVGFPMIVVNASFENKQIRVEQNRFLLSPGDGSDPNIRYTIPITYTTNLAPDFQNLTPIGYFSKVVDVYDIWFDEAIDWIVFNLKQSNYYRVFYDAPLLNSLQLALHKSDHSGIAVENRAQIVDDLFSFARVGYVDYEEVFQFIEYLSQEVEFIPWYSTYQSLQLVANRLTPDQLPNFAKYLSDITSAVFTKLGASGKNSDSVLDVYNRNQQVAWLCKYQIKSCQEQVQVLYDVQKPIPDYRETFYCAAARTEGYIKILELYREETYPTEQDLLWRAASCTRNYTGHYQNEILSYSRTLAEKKTAISQMYQQNPDLVTPIFIMLSENITQLSEALGSWAETAQVISDLADYFTTREQHQLLSDFYDENHLLFGTSAETLITALNSVESNLQWAQQRLGRLVNFLSLRNIGGATQTKALPMVALLLGLILICIWS</sequence>
<evidence type="ECO:0000256" key="7">
    <source>
        <dbReference type="ARBA" id="ARBA00022729"/>
    </source>
</evidence>
<feature type="active site" description="Proton acceptor" evidence="14">
    <location>
        <position position="337"/>
    </location>
</feature>
<keyword evidence="10 16" id="KW-0482">Metalloprotease</keyword>
<evidence type="ECO:0000259" key="19">
    <source>
        <dbReference type="Pfam" id="PF11838"/>
    </source>
</evidence>
<dbReference type="InterPro" id="IPR045357">
    <property type="entry name" value="Aminopeptidase_N-like_N"/>
</dbReference>
<comment type="subcellular location">
    <subcellularLocation>
        <location evidence="1">Cell membrane</location>
        <topology evidence="1">Lipid-anchor</topology>
        <topology evidence="1">GPI-anchor</topology>
    </subcellularLocation>
</comment>
<feature type="domain" description="ERAP1-like C-terminal" evidence="19">
    <location>
        <begin position="570"/>
        <end position="878"/>
    </location>
</feature>
<dbReference type="CDD" id="cd09601">
    <property type="entry name" value="M1_APN-Q_like"/>
    <property type="match status" value="1"/>
</dbReference>
<dbReference type="FunFam" id="2.60.40.1910:FF:000008">
    <property type="entry name" value="Aminopeptidase"/>
    <property type="match status" value="1"/>
</dbReference>
<feature type="binding site" evidence="15">
    <location>
        <position position="359"/>
    </location>
    <ligand>
        <name>Zn(2+)</name>
        <dbReference type="ChEBI" id="CHEBI:29105"/>
        <note>catalytic</note>
    </ligand>
</feature>
<feature type="signal peptide" evidence="17">
    <location>
        <begin position="1"/>
        <end position="24"/>
    </location>
</feature>
<dbReference type="Proteomes" id="UP000007798">
    <property type="component" value="Unassembled WGS sequence"/>
</dbReference>
<keyword evidence="22" id="KW-1185">Reference proteome</keyword>
<dbReference type="eggNOG" id="KOG1046">
    <property type="taxonomic scope" value="Eukaryota"/>
</dbReference>
<keyword evidence="7 17" id="KW-0732">Signal</keyword>
<dbReference type="Pfam" id="PF17900">
    <property type="entry name" value="Peptidase_M1_N"/>
    <property type="match status" value="1"/>
</dbReference>